<keyword evidence="1" id="KW-0808">Transferase</keyword>
<name>A0AB33CFQ1_LACGS</name>
<dbReference type="Gene3D" id="3.40.50.2000">
    <property type="entry name" value="Glycogen Phosphorylase B"/>
    <property type="match status" value="1"/>
</dbReference>
<dbReference type="SUPFAM" id="SSF53756">
    <property type="entry name" value="UDP-Glycosyltransferase/glycogen phosphorylase"/>
    <property type="match status" value="1"/>
</dbReference>
<feature type="domain" description="Glycosyl transferase family 1" evidence="2">
    <location>
        <begin position="232"/>
        <end position="329"/>
    </location>
</feature>
<dbReference type="AlphaFoldDB" id="A0AB33CFQ1"/>
<dbReference type="GO" id="GO:0009103">
    <property type="term" value="P:lipopolysaccharide biosynthetic process"/>
    <property type="evidence" value="ECO:0007669"/>
    <property type="project" value="TreeGrafter"/>
</dbReference>
<dbReference type="PANTHER" id="PTHR46401">
    <property type="entry name" value="GLYCOSYLTRANSFERASE WBBK-RELATED"/>
    <property type="match status" value="1"/>
</dbReference>
<gene>
    <name evidence="3" type="ORF">CCE30_08460</name>
</gene>
<proteinExistence type="predicted"/>
<organism evidence="3 4">
    <name type="scientific">Lactobacillus gasseri</name>
    <dbReference type="NCBI Taxonomy" id="1596"/>
    <lineage>
        <taxon>Bacteria</taxon>
        <taxon>Bacillati</taxon>
        <taxon>Bacillota</taxon>
        <taxon>Bacilli</taxon>
        <taxon>Lactobacillales</taxon>
        <taxon>Lactobacillaceae</taxon>
        <taxon>Lactobacillus</taxon>
    </lineage>
</organism>
<protein>
    <recommendedName>
        <fullName evidence="2">Glycosyl transferase family 1 domain-containing protein</fullName>
    </recommendedName>
</protein>
<evidence type="ECO:0000256" key="1">
    <source>
        <dbReference type="ARBA" id="ARBA00022679"/>
    </source>
</evidence>
<evidence type="ECO:0000313" key="3">
    <source>
        <dbReference type="EMBL" id="ART98929.1"/>
    </source>
</evidence>
<dbReference type="EMBL" id="CP021427">
    <property type="protein sequence ID" value="ART98929.1"/>
    <property type="molecule type" value="Genomic_DNA"/>
</dbReference>
<reference evidence="3 4" key="1">
    <citation type="submission" date="2017-05" db="EMBL/GenBank/DDBJ databases">
        <authorList>
            <person name="Oh N.-S."/>
        </authorList>
    </citation>
    <scope>NUCLEOTIDE SEQUENCE [LARGE SCALE GENOMIC DNA]</scope>
    <source>
        <strain evidence="3 4">4M13</strain>
    </source>
</reference>
<dbReference type="PANTHER" id="PTHR46401:SF2">
    <property type="entry name" value="GLYCOSYLTRANSFERASE WBBK-RELATED"/>
    <property type="match status" value="1"/>
</dbReference>
<dbReference type="Proteomes" id="UP000195798">
    <property type="component" value="Chromosome"/>
</dbReference>
<evidence type="ECO:0000259" key="2">
    <source>
        <dbReference type="Pfam" id="PF00534"/>
    </source>
</evidence>
<dbReference type="GO" id="GO:0016757">
    <property type="term" value="F:glycosyltransferase activity"/>
    <property type="evidence" value="ECO:0007669"/>
    <property type="project" value="InterPro"/>
</dbReference>
<evidence type="ECO:0000313" key="4">
    <source>
        <dbReference type="Proteomes" id="UP000195798"/>
    </source>
</evidence>
<dbReference type="Pfam" id="PF00534">
    <property type="entry name" value="Glycos_transf_1"/>
    <property type="match status" value="1"/>
</dbReference>
<dbReference type="RefSeq" id="WP_020807919.1">
    <property type="nucleotide sequence ID" value="NZ_CP021427.1"/>
</dbReference>
<sequence length="359" mass="41562">MRYIVNDVAAVPNGGGVYSILEDFYLDVLKNDHENEWFFILAGKFFPESDNVKIIVREDLKKGKIKKLLFELFNGRNYINRLNPDVYISLQNIITYGVKASKQIVYLHQPIPFQNEKNFFFFKKREAKLAIYQKIIGHFIKKSLHDIKPTIIVQTDWMKEAAAKQCNIKKENIIVRHPEVNIGNEKKAYHGNGKHFFYPASGFLYKNHDIIGKAISILNKNGIDDFKIDFTLAADQLNIKSKNINYIEHQSRKYIMKKYESDVLIFPSYIESFGLPLIEAAVSGDIILAADTIFARELLKNYNNAYFFKYNDADSLSELMKKIINHEIKADGTRLSINDNGERLLKTIMNITTEKKNVE</sequence>
<dbReference type="InterPro" id="IPR001296">
    <property type="entry name" value="Glyco_trans_1"/>
</dbReference>
<accession>A0AB33CFQ1</accession>